<proteinExistence type="predicted"/>
<feature type="compositionally biased region" description="Polar residues" evidence="1">
    <location>
        <begin position="131"/>
        <end position="154"/>
    </location>
</feature>
<feature type="region of interest" description="Disordered" evidence="1">
    <location>
        <begin position="115"/>
        <end position="155"/>
    </location>
</feature>
<dbReference type="Proteomes" id="UP000003656">
    <property type="component" value="Unassembled WGS sequence"/>
</dbReference>
<organism evidence="3 4">
    <name type="scientific">Bifidobacterium gallicum DSM 20093 = LMG 11596</name>
    <dbReference type="NCBI Taxonomy" id="561180"/>
    <lineage>
        <taxon>Bacteria</taxon>
        <taxon>Bacillati</taxon>
        <taxon>Actinomycetota</taxon>
        <taxon>Actinomycetes</taxon>
        <taxon>Bifidobacteriales</taxon>
        <taxon>Bifidobacteriaceae</taxon>
        <taxon>Bifidobacterium</taxon>
    </lineage>
</organism>
<comment type="caution">
    <text evidence="3">The sequence shown here is derived from an EMBL/GenBank/DDBJ whole genome shotgun (WGS) entry which is preliminary data.</text>
</comment>
<name>D1NV61_9BIFI</name>
<evidence type="ECO:0000256" key="2">
    <source>
        <dbReference type="SAM" id="Phobius"/>
    </source>
</evidence>
<sequence length="252" mass="26788">MIAMVDSNNEQREAAIDAQTSSSQESLTIPSDQSKDSAMNQNTHNDIVRNEALENDTVETETMMIIDNGDATDADTEIIMETTIVTEPLEQADGNDGEQTTQLMGVDETSTIQPEACEPQGQSVQAEAHNQGAQAEAQPTQPSAPPTWQTQPAQSVPVYQVAAPQQEPRVIQPQGASAGTIVLAIIMLVIGGLGVWVAVQFPSGVNWIGNIDHLGVWMLAGLGVILIIGAIAVAITHGMRERADAETNPANR</sequence>
<accession>D1NV61</accession>
<reference evidence="3 4" key="1">
    <citation type="submission" date="2009-11" db="EMBL/GenBank/DDBJ databases">
        <authorList>
            <person name="Weinstock G."/>
            <person name="Sodergren E."/>
            <person name="Clifton S."/>
            <person name="Fulton L."/>
            <person name="Fulton B."/>
            <person name="Courtney L."/>
            <person name="Fronick C."/>
            <person name="Harrison M."/>
            <person name="Strong C."/>
            <person name="Farmer C."/>
            <person name="Delahaunty K."/>
            <person name="Markovic C."/>
            <person name="Hall O."/>
            <person name="Minx P."/>
            <person name="Tomlinson C."/>
            <person name="Mitreva M."/>
            <person name="Nelson J."/>
            <person name="Hou S."/>
            <person name="Wollam A."/>
            <person name="Pepin K.H."/>
            <person name="Johnson M."/>
            <person name="Bhonagiri V."/>
            <person name="Nash W.E."/>
            <person name="Warren W."/>
            <person name="Chinwalla A."/>
            <person name="Mardis E.R."/>
            <person name="Wilson R.K."/>
        </authorList>
    </citation>
    <scope>NUCLEOTIDE SEQUENCE [LARGE SCALE GENOMIC DNA]</scope>
    <source>
        <strain evidence="3 4">DSM 20093</strain>
    </source>
</reference>
<dbReference type="STRING" id="561180.BIFGAL_03744"/>
<evidence type="ECO:0000313" key="4">
    <source>
        <dbReference type="Proteomes" id="UP000003656"/>
    </source>
</evidence>
<protein>
    <submittedName>
        <fullName evidence="3">Uncharacterized protein</fullName>
    </submittedName>
</protein>
<dbReference type="AlphaFoldDB" id="D1NV61"/>
<feature type="compositionally biased region" description="Polar residues" evidence="1">
    <location>
        <begin position="18"/>
        <end position="45"/>
    </location>
</feature>
<evidence type="ECO:0000313" key="3">
    <source>
        <dbReference type="EMBL" id="EFA22712.1"/>
    </source>
</evidence>
<evidence type="ECO:0000256" key="1">
    <source>
        <dbReference type="SAM" id="MobiDB-lite"/>
    </source>
</evidence>
<keyword evidence="2" id="KW-1133">Transmembrane helix</keyword>
<keyword evidence="2" id="KW-0472">Membrane</keyword>
<feature type="transmembrane region" description="Helical" evidence="2">
    <location>
        <begin position="178"/>
        <end position="199"/>
    </location>
</feature>
<keyword evidence="2" id="KW-0812">Transmembrane</keyword>
<feature type="transmembrane region" description="Helical" evidence="2">
    <location>
        <begin position="214"/>
        <end position="235"/>
    </location>
</feature>
<gene>
    <name evidence="3" type="ORF">BIFGAL_03744</name>
</gene>
<dbReference type="EMBL" id="ABXB03000003">
    <property type="protein sequence ID" value="EFA22712.1"/>
    <property type="molecule type" value="Genomic_DNA"/>
</dbReference>
<feature type="region of interest" description="Disordered" evidence="1">
    <location>
        <begin position="1"/>
        <end position="58"/>
    </location>
</feature>
<dbReference type="eggNOG" id="ENOG5031V47">
    <property type="taxonomic scope" value="Bacteria"/>
</dbReference>